<keyword evidence="1" id="KW-0732">Signal</keyword>
<accession>A0A9E5MP56</accession>
<dbReference type="EMBL" id="JAAONZ010000020">
    <property type="protein sequence ID" value="NHO67777.1"/>
    <property type="molecule type" value="Genomic_DNA"/>
</dbReference>
<evidence type="ECO:0000256" key="1">
    <source>
        <dbReference type="SAM" id="SignalP"/>
    </source>
</evidence>
<sequence>MPLKVLTILLFSISLFGCNAGNIKPKTPGVGSVKVIPDEKVYLTVDIQSGNVLSVSRGESSGNITFELSKMSSGMMLSASNTLDQIVKYDIYMIDYNGNKHYTSSCPMMAGAGVFESWPHNIPQLSIENFRVLAASDELACQ</sequence>
<protein>
    <submittedName>
        <fullName evidence="2">Uncharacterized protein</fullName>
    </submittedName>
</protein>
<comment type="caution">
    <text evidence="2">The sequence shown here is derived from an EMBL/GenBank/DDBJ whole genome shotgun (WGS) entry which is preliminary data.</text>
</comment>
<name>A0A9E5MP56_9GAMM</name>
<evidence type="ECO:0000313" key="3">
    <source>
        <dbReference type="Proteomes" id="UP000787472"/>
    </source>
</evidence>
<dbReference type="PROSITE" id="PS51257">
    <property type="entry name" value="PROKAR_LIPOPROTEIN"/>
    <property type="match status" value="1"/>
</dbReference>
<dbReference type="RefSeq" id="WP_167191157.1">
    <property type="nucleotide sequence ID" value="NZ_JAAONZ010000020.1"/>
</dbReference>
<feature type="chain" id="PRO_5038609747" evidence="1">
    <location>
        <begin position="21"/>
        <end position="142"/>
    </location>
</feature>
<reference evidence="2" key="1">
    <citation type="submission" date="2020-03" db="EMBL/GenBank/DDBJ databases">
        <authorList>
            <person name="Guo F."/>
        </authorList>
    </citation>
    <scope>NUCLEOTIDE SEQUENCE</scope>
    <source>
        <strain evidence="2">JCM 30134</strain>
    </source>
</reference>
<dbReference type="AlphaFoldDB" id="A0A9E5MP56"/>
<feature type="signal peptide" evidence="1">
    <location>
        <begin position="1"/>
        <end position="20"/>
    </location>
</feature>
<evidence type="ECO:0000313" key="2">
    <source>
        <dbReference type="EMBL" id="NHO67777.1"/>
    </source>
</evidence>
<proteinExistence type="predicted"/>
<keyword evidence="3" id="KW-1185">Reference proteome</keyword>
<organism evidence="2 3">
    <name type="scientific">Pseudomaricurvus hydrocarbonicus</name>
    <dbReference type="NCBI Taxonomy" id="1470433"/>
    <lineage>
        <taxon>Bacteria</taxon>
        <taxon>Pseudomonadati</taxon>
        <taxon>Pseudomonadota</taxon>
        <taxon>Gammaproteobacteria</taxon>
        <taxon>Cellvibrionales</taxon>
        <taxon>Cellvibrionaceae</taxon>
        <taxon>Pseudomaricurvus</taxon>
    </lineage>
</organism>
<dbReference type="Proteomes" id="UP000787472">
    <property type="component" value="Unassembled WGS sequence"/>
</dbReference>
<gene>
    <name evidence="2" type="ORF">G8770_19700</name>
</gene>